<feature type="compositionally biased region" description="Basic and acidic residues" evidence="6">
    <location>
        <begin position="393"/>
        <end position="403"/>
    </location>
</feature>
<keyword evidence="8" id="KW-1185">Reference proteome</keyword>
<dbReference type="HOGENOM" id="CLU_054408_0_0_1"/>
<feature type="region of interest" description="Disordered" evidence="6">
    <location>
        <begin position="372"/>
        <end position="404"/>
    </location>
</feature>
<protein>
    <recommendedName>
        <fullName evidence="3">Altered inheritance of mitochondria protein 23, mitochondrial</fullName>
    </recommendedName>
</protein>
<dbReference type="InterPro" id="IPR029427">
    <property type="entry name" value="AIM23"/>
</dbReference>
<accession>H8X329</accession>
<sequence length="418" mass="47455">MLISLRSALKCLIYKRSITTTTRLCSSNNYNSFISRSISFKESNSSRQNASSSNRVQEQKNHGNHSTHRHRHSPRIVRHHNGRREGNFQTRANANGRDDSSNRFNLQKILDTGSESAQNALKSILSRIHHLQPLNQQVQYVSPTQGLITCSIQQVLEDLDLSTQGLQLIEREVTTTTTTSTTNNNNNKNNADTSPSVIPLIKKIKIQEMLKAYNDELAEAKELELLTMGSKKTIKALDNKLRAKQKKSSEKQIMIKWSISLNDLTNQKQVEIDNRLKKEKSKIAIYLIHNKKSPNLKITDIFRNSNNSGSNESDVDEMMDIELKKRNKVKQTLEGILNSLECKWTMEGDVESKVVYSITPTASTTTAVVNEKGKSVEVNQQSEKNKKKQKAKSAHDKQEKSKVDEEDLDALYSFKIED</sequence>
<feature type="region of interest" description="Disordered" evidence="6">
    <location>
        <begin position="175"/>
        <end position="194"/>
    </location>
</feature>
<comment type="subcellular location">
    <subcellularLocation>
        <location evidence="1">Mitochondrion</location>
    </subcellularLocation>
</comment>
<evidence type="ECO:0000256" key="2">
    <source>
        <dbReference type="ARBA" id="ARBA00008476"/>
    </source>
</evidence>
<feature type="region of interest" description="Disordered" evidence="6">
    <location>
        <begin position="41"/>
        <end position="102"/>
    </location>
</feature>
<evidence type="ECO:0000313" key="7">
    <source>
        <dbReference type="EMBL" id="CCG25889.1"/>
    </source>
</evidence>
<evidence type="ECO:0000256" key="4">
    <source>
        <dbReference type="ARBA" id="ARBA00022946"/>
    </source>
</evidence>
<feature type="compositionally biased region" description="Basic residues" evidence="6">
    <location>
        <begin position="62"/>
        <end position="82"/>
    </location>
</feature>
<evidence type="ECO:0000256" key="1">
    <source>
        <dbReference type="ARBA" id="ARBA00004173"/>
    </source>
</evidence>
<reference evidence="7 8" key="1">
    <citation type="journal article" date="2012" name="PLoS ONE">
        <title>Sequence and analysis of the genome of the pathogenic yeast Candida orthopsilosis.</title>
        <authorList>
            <person name="Riccombeni A."/>
            <person name="Vidanes G."/>
            <person name="Proux-Wera E."/>
            <person name="Wolfe K.H."/>
            <person name="Butler G."/>
        </authorList>
    </citation>
    <scope>NUCLEOTIDE SEQUENCE [LARGE SCALE GENOMIC DNA]</scope>
    <source>
        <strain evidence="7 8">Co 90-125</strain>
    </source>
</reference>
<gene>
    <name evidence="7" type="ORF">CORT_0C05150</name>
</gene>
<comment type="similarity">
    <text evidence="2">Belongs to the AIM23 family.</text>
</comment>
<feature type="compositionally biased region" description="Low complexity" evidence="6">
    <location>
        <begin position="43"/>
        <end position="55"/>
    </location>
</feature>
<proteinExistence type="inferred from homology"/>
<dbReference type="RefSeq" id="XP_003868793.1">
    <property type="nucleotide sequence ID" value="XM_003868745.1"/>
</dbReference>
<dbReference type="OrthoDB" id="3996489at2759"/>
<dbReference type="EMBL" id="HE681721">
    <property type="protein sequence ID" value="CCG25889.1"/>
    <property type="molecule type" value="Genomic_DNA"/>
</dbReference>
<evidence type="ECO:0000256" key="6">
    <source>
        <dbReference type="SAM" id="MobiDB-lite"/>
    </source>
</evidence>
<keyword evidence="5" id="KW-0496">Mitochondrion</keyword>
<evidence type="ECO:0000256" key="3">
    <source>
        <dbReference type="ARBA" id="ARBA00013994"/>
    </source>
</evidence>
<name>H8X329_CANO9</name>
<dbReference type="Proteomes" id="UP000005018">
    <property type="component" value="Chromosome 3"/>
</dbReference>
<dbReference type="AlphaFoldDB" id="H8X329"/>
<dbReference type="GO" id="GO:0005739">
    <property type="term" value="C:mitochondrion"/>
    <property type="evidence" value="ECO:0007669"/>
    <property type="project" value="UniProtKB-SubCell"/>
</dbReference>
<dbReference type="eggNOG" id="ENOG502RY27">
    <property type="taxonomic scope" value="Eukaryota"/>
</dbReference>
<organism evidence="7 8">
    <name type="scientific">Candida orthopsilosis (strain 90-125)</name>
    <name type="common">Yeast</name>
    <dbReference type="NCBI Taxonomy" id="1136231"/>
    <lineage>
        <taxon>Eukaryota</taxon>
        <taxon>Fungi</taxon>
        <taxon>Dikarya</taxon>
        <taxon>Ascomycota</taxon>
        <taxon>Saccharomycotina</taxon>
        <taxon>Pichiomycetes</taxon>
        <taxon>Debaryomycetaceae</taxon>
        <taxon>Candida/Lodderomyces clade</taxon>
        <taxon>Candida</taxon>
    </lineage>
</organism>
<dbReference type="Pfam" id="PF14877">
    <property type="entry name" value="mIF3"/>
    <property type="match status" value="1"/>
</dbReference>
<dbReference type="KEGG" id="cot:CORT_0C05150"/>
<evidence type="ECO:0000256" key="5">
    <source>
        <dbReference type="ARBA" id="ARBA00023128"/>
    </source>
</evidence>
<evidence type="ECO:0000313" key="8">
    <source>
        <dbReference type="Proteomes" id="UP000005018"/>
    </source>
</evidence>
<keyword evidence="4" id="KW-0809">Transit peptide</keyword>
<dbReference type="GeneID" id="14539441"/>
<feature type="compositionally biased region" description="Low complexity" evidence="6">
    <location>
        <begin position="175"/>
        <end position="190"/>
    </location>
</feature>